<gene>
    <name evidence="1" type="ORF">SAMN05421780_101101</name>
</gene>
<dbReference type="EMBL" id="FOLE01000001">
    <property type="protein sequence ID" value="SFB72249.1"/>
    <property type="molecule type" value="Genomic_DNA"/>
</dbReference>
<keyword evidence="2" id="KW-1185">Reference proteome</keyword>
<organism evidence="1 2">
    <name type="scientific">Flexibacter flexilis DSM 6793</name>
    <dbReference type="NCBI Taxonomy" id="927664"/>
    <lineage>
        <taxon>Bacteria</taxon>
        <taxon>Pseudomonadati</taxon>
        <taxon>Bacteroidota</taxon>
        <taxon>Cytophagia</taxon>
        <taxon>Cytophagales</taxon>
        <taxon>Flexibacteraceae</taxon>
        <taxon>Flexibacter</taxon>
    </lineage>
</organism>
<name>A0A1I1DB54_9BACT</name>
<proteinExistence type="predicted"/>
<dbReference type="OrthoDB" id="1097132at2"/>
<protein>
    <submittedName>
        <fullName evidence="1">Uncharacterized protein</fullName>
    </submittedName>
</protein>
<sequence>MYEDNDFGNPKTDWGFVIGKILKECKSPFKIHLRDFEVIVVDPSYYTAWESDNFWICEDSGNLYFILNIQNDFINPISFKPEHLTKMRKECSLQILLTSCNYRILASTEHGLDDKNLIFADLNICPGLYNIDLYVEKNDYPEVVIYKFDLLKA</sequence>
<evidence type="ECO:0000313" key="1">
    <source>
        <dbReference type="EMBL" id="SFB72249.1"/>
    </source>
</evidence>
<dbReference type="AlphaFoldDB" id="A0A1I1DB54"/>
<dbReference type="STRING" id="927664.SAMN05421780_101101"/>
<dbReference type="RefSeq" id="WP_091505676.1">
    <property type="nucleotide sequence ID" value="NZ_FOLE01000001.1"/>
</dbReference>
<reference evidence="1 2" key="1">
    <citation type="submission" date="2016-10" db="EMBL/GenBank/DDBJ databases">
        <authorList>
            <person name="de Groot N.N."/>
        </authorList>
    </citation>
    <scope>NUCLEOTIDE SEQUENCE [LARGE SCALE GENOMIC DNA]</scope>
    <source>
        <strain evidence="1 2">DSM 6793</strain>
    </source>
</reference>
<dbReference type="Proteomes" id="UP000199514">
    <property type="component" value="Unassembled WGS sequence"/>
</dbReference>
<evidence type="ECO:0000313" key="2">
    <source>
        <dbReference type="Proteomes" id="UP000199514"/>
    </source>
</evidence>
<accession>A0A1I1DB54</accession>